<keyword evidence="3 9" id="KW-0479">Metal-binding</keyword>
<protein>
    <recommendedName>
        <fullName evidence="9 10">Ferrochelatase</fullName>
        <ecNumber evidence="9 10">4.98.1.1</ecNumber>
    </recommendedName>
    <alternativeName>
        <fullName evidence="9">Heme synthase</fullName>
    </alternativeName>
    <alternativeName>
        <fullName evidence="9">Protoheme ferro-lyase</fullName>
    </alternativeName>
</protein>
<comment type="caution">
    <text evidence="11">The sequence shown here is derived from an EMBL/GenBank/DDBJ whole genome shotgun (WGS) entry which is preliminary data.</text>
</comment>
<dbReference type="PANTHER" id="PTHR11108">
    <property type="entry name" value="FERROCHELATASE"/>
    <property type="match status" value="1"/>
</dbReference>
<dbReference type="InterPro" id="IPR033644">
    <property type="entry name" value="Ferrochelatase_C"/>
</dbReference>
<dbReference type="EMBL" id="JACJUU010000004">
    <property type="protein sequence ID" value="MBC2769793.1"/>
    <property type="molecule type" value="Genomic_DNA"/>
</dbReference>
<dbReference type="InterPro" id="IPR019772">
    <property type="entry name" value="Ferrochelatase_AS"/>
</dbReference>
<dbReference type="Gene3D" id="3.40.50.1400">
    <property type="match status" value="2"/>
</dbReference>
<evidence type="ECO:0000256" key="4">
    <source>
        <dbReference type="ARBA" id="ARBA00023004"/>
    </source>
</evidence>
<evidence type="ECO:0000256" key="2">
    <source>
        <dbReference type="ARBA" id="ARBA00022490"/>
    </source>
</evidence>
<dbReference type="AlphaFoldDB" id="A0A842HND1"/>
<keyword evidence="4 9" id="KW-0408">Iron</keyword>
<reference evidence="11 12" key="1">
    <citation type="submission" date="2020-08" db="EMBL/GenBank/DDBJ databases">
        <title>Paraeoetvoesia sp. YC-7-48 draft genome sequence.</title>
        <authorList>
            <person name="Yao L."/>
        </authorList>
    </citation>
    <scope>NUCLEOTIDE SEQUENCE [LARGE SCALE GENOMIC DNA]</scope>
    <source>
        <strain evidence="12">YC-7-48</strain>
    </source>
</reference>
<dbReference type="CDD" id="cd03411">
    <property type="entry name" value="Ferrochelatase_N"/>
    <property type="match status" value="1"/>
</dbReference>
<sequence>MSSFLPSRYLPETPDPHGLDPNPPARADGPVGVLLVNLGTPDAPTAPAIRRYLSEFLSDPRVIEIPQWAWQFILQGIILRIRPRKLVPRYEGIWLENGSPLTVYSQVQADRVQSLLGEQGHNVHVVLAMRYGNPSVAQGVEALRAKGCERILTVPMYPQYAASTTATAVDAVCAYAARLRNQPEMRFVKRYPTLPAYIQAMTDKVRAVWQSQGKPERLLLSFHGLPQRTINQGDPYHRDCMETAAALRQSLGEDGHLVHVSFQSRFGAEKWLQPYTEPTLKAWAEQGVRRVDVMCPGFLADCLETLEEIQVECREAFLHGGGEQFRYIECLNDDETWAQGLTGLVKQHLQGWL</sequence>
<gene>
    <name evidence="9" type="primary">hemH</name>
    <name evidence="11" type="ORF">GTU67_07690</name>
</gene>
<evidence type="ECO:0000256" key="7">
    <source>
        <dbReference type="ARBA" id="ARBA00023244"/>
    </source>
</evidence>
<feature type="binding site" evidence="9">
    <location>
        <position position="304"/>
    </location>
    <ligand>
        <name>Fe(2+)</name>
        <dbReference type="ChEBI" id="CHEBI:29033"/>
    </ligand>
</feature>
<keyword evidence="7 9" id="KW-0627">Porphyrin biosynthesis</keyword>
<dbReference type="NCBIfam" id="TIGR00109">
    <property type="entry name" value="hemH"/>
    <property type="match status" value="1"/>
</dbReference>
<evidence type="ECO:0000256" key="10">
    <source>
        <dbReference type="RuleBase" id="RU000607"/>
    </source>
</evidence>
<comment type="similarity">
    <text evidence="1 9 10">Belongs to the ferrochelatase family.</text>
</comment>
<comment type="subcellular location">
    <subcellularLocation>
        <location evidence="9 10">Cytoplasm</location>
    </subcellularLocation>
</comment>
<dbReference type="PROSITE" id="PS00534">
    <property type="entry name" value="FERROCHELATASE"/>
    <property type="match status" value="1"/>
</dbReference>
<dbReference type="Proteomes" id="UP000545386">
    <property type="component" value="Unassembled WGS sequence"/>
</dbReference>
<dbReference type="GO" id="GO:0004325">
    <property type="term" value="F:ferrochelatase activity"/>
    <property type="evidence" value="ECO:0007669"/>
    <property type="project" value="UniProtKB-UniRule"/>
</dbReference>
<organism evidence="11 12">
    <name type="scientific">Pusillimonas minor</name>
    <dbReference type="NCBI Taxonomy" id="2697024"/>
    <lineage>
        <taxon>Bacteria</taxon>
        <taxon>Pseudomonadati</taxon>
        <taxon>Pseudomonadota</taxon>
        <taxon>Betaproteobacteria</taxon>
        <taxon>Burkholderiales</taxon>
        <taxon>Alcaligenaceae</taxon>
        <taxon>Pusillimonas</taxon>
    </lineage>
</organism>
<dbReference type="InterPro" id="IPR001015">
    <property type="entry name" value="Ferrochelatase"/>
</dbReference>
<dbReference type="PANTHER" id="PTHR11108:SF1">
    <property type="entry name" value="FERROCHELATASE, MITOCHONDRIAL"/>
    <property type="match status" value="1"/>
</dbReference>
<keyword evidence="2 9" id="KW-0963">Cytoplasm</keyword>
<comment type="catalytic activity">
    <reaction evidence="8">
        <text>Fe-coproporphyrin III + 2 H(+) = coproporphyrin III + Fe(2+)</text>
        <dbReference type="Rhea" id="RHEA:49572"/>
        <dbReference type="ChEBI" id="CHEBI:15378"/>
        <dbReference type="ChEBI" id="CHEBI:29033"/>
        <dbReference type="ChEBI" id="CHEBI:68438"/>
        <dbReference type="ChEBI" id="CHEBI:131725"/>
        <dbReference type="EC" id="4.99.1.9"/>
    </reaction>
    <physiologicalReaction direction="right-to-left" evidence="8">
        <dbReference type="Rhea" id="RHEA:49574"/>
    </physiologicalReaction>
</comment>
<proteinExistence type="inferred from homology"/>
<name>A0A842HND1_9BURK</name>
<dbReference type="Pfam" id="PF00762">
    <property type="entry name" value="Ferrochelatase"/>
    <property type="match status" value="1"/>
</dbReference>
<dbReference type="GO" id="GO:0006783">
    <property type="term" value="P:heme biosynthetic process"/>
    <property type="evidence" value="ECO:0007669"/>
    <property type="project" value="UniProtKB-UniRule"/>
</dbReference>
<dbReference type="CDD" id="cd00419">
    <property type="entry name" value="Ferrochelatase_C"/>
    <property type="match status" value="1"/>
</dbReference>
<evidence type="ECO:0000313" key="12">
    <source>
        <dbReference type="Proteomes" id="UP000545386"/>
    </source>
</evidence>
<dbReference type="EC" id="4.98.1.1" evidence="9 10"/>
<dbReference type="UniPathway" id="UPA00252">
    <property type="reaction ID" value="UER00325"/>
</dbReference>
<evidence type="ECO:0000256" key="3">
    <source>
        <dbReference type="ARBA" id="ARBA00022723"/>
    </source>
</evidence>
<evidence type="ECO:0000256" key="6">
    <source>
        <dbReference type="ARBA" id="ARBA00023239"/>
    </source>
</evidence>
<dbReference type="FunFam" id="3.40.50.1400:FF:000002">
    <property type="entry name" value="Ferrochelatase"/>
    <property type="match status" value="1"/>
</dbReference>
<keyword evidence="5 9" id="KW-0350">Heme biosynthesis</keyword>
<evidence type="ECO:0000256" key="5">
    <source>
        <dbReference type="ARBA" id="ARBA00023133"/>
    </source>
</evidence>
<dbReference type="InterPro" id="IPR033659">
    <property type="entry name" value="Ferrochelatase_N"/>
</dbReference>
<evidence type="ECO:0000256" key="9">
    <source>
        <dbReference type="HAMAP-Rule" id="MF_00323"/>
    </source>
</evidence>
<dbReference type="RefSeq" id="WP_185779506.1">
    <property type="nucleotide sequence ID" value="NZ_JACJUU010000004.1"/>
</dbReference>
<dbReference type="GO" id="GO:0046872">
    <property type="term" value="F:metal ion binding"/>
    <property type="evidence" value="ECO:0007669"/>
    <property type="project" value="UniProtKB-KW"/>
</dbReference>
<accession>A0A842HND1</accession>
<feature type="binding site" evidence="9">
    <location>
        <position position="223"/>
    </location>
    <ligand>
        <name>Fe(2+)</name>
        <dbReference type="ChEBI" id="CHEBI:29033"/>
    </ligand>
</feature>
<dbReference type="HAMAP" id="MF_00323">
    <property type="entry name" value="Ferrochelatase"/>
    <property type="match status" value="1"/>
</dbReference>
<comment type="catalytic activity">
    <reaction evidence="9 10">
        <text>heme b + 2 H(+) = protoporphyrin IX + Fe(2+)</text>
        <dbReference type="Rhea" id="RHEA:22584"/>
        <dbReference type="ChEBI" id="CHEBI:15378"/>
        <dbReference type="ChEBI" id="CHEBI:29033"/>
        <dbReference type="ChEBI" id="CHEBI:57306"/>
        <dbReference type="ChEBI" id="CHEBI:60344"/>
        <dbReference type="EC" id="4.98.1.1"/>
    </reaction>
</comment>
<keyword evidence="12" id="KW-1185">Reference proteome</keyword>
<evidence type="ECO:0000313" key="11">
    <source>
        <dbReference type="EMBL" id="MBC2769793.1"/>
    </source>
</evidence>
<evidence type="ECO:0000256" key="8">
    <source>
        <dbReference type="ARBA" id="ARBA00024536"/>
    </source>
</evidence>
<keyword evidence="6 9" id="KW-0456">Lyase</keyword>
<dbReference type="GO" id="GO:0005737">
    <property type="term" value="C:cytoplasm"/>
    <property type="evidence" value="ECO:0007669"/>
    <property type="project" value="UniProtKB-SubCell"/>
</dbReference>
<evidence type="ECO:0000256" key="1">
    <source>
        <dbReference type="ARBA" id="ARBA00007718"/>
    </source>
</evidence>
<comment type="pathway">
    <text evidence="9 10">Porphyrin-containing compound metabolism; protoheme biosynthesis; protoheme from protoporphyrin-IX: step 1/1.</text>
</comment>
<dbReference type="SUPFAM" id="SSF53800">
    <property type="entry name" value="Chelatase"/>
    <property type="match status" value="1"/>
</dbReference>
<comment type="function">
    <text evidence="9 10">Catalyzes the ferrous insertion into protoporphyrin IX.</text>
</comment>